<name>A0A6J6E5Y6_9ZZZZ</name>
<proteinExistence type="predicted"/>
<dbReference type="InterPro" id="IPR014710">
    <property type="entry name" value="RmlC-like_jellyroll"/>
</dbReference>
<dbReference type="AlphaFoldDB" id="A0A6J6E5Y6"/>
<protein>
    <submittedName>
        <fullName evidence="2">Unannotated protein</fullName>
    </submittedName>
</protein>
<reference evidence="2" key="1">
    <citation type="submission" date="2020-05" db="EMBL/GenBank/DDBJ databases">
        <authorList>
            <person name="Chiriac C."/>
            <person name="Salcher M."/>
            <person name="Ghai R."/>
            <person name="Kavagutti S V."/>
        </authorList>
    </citation>
    <scope>NUCLEOTIDE SEQUENCE</scope>
</reference>
<accession>A0A6J6E5Y6</accession>
<evidence type="ECO:0000259" key="1">
    <source>
        <dbReference type="Pfam" id="PF05523"/>
    </source>
</evidence>
<feature type="domain" description="Sugar 3,4-ketoisomerase QdtA cupin" evidence="1">
    <location>
        <begin position="2"/>
        <end position="25"/>
    </location>
</feature>
<organism evidence="2">
    <name type="scientific">freshwater metagenome</name>
    <dbReference type="NCBI Taxonomy" id="449393"/>
    <lineage>
        <taxon>unclassified sequences</taxon>
        <taxon>metagenomes</taxon>
        <taxon>ecological metagenomes</taxon>
    </lineage>
</organism>
<evidence type="ECO:0000313" key="2">
    <source>
        <dbReference type="EMBL" id="CAB4570679.1"/>
    </source>
</evidence>
<dbReference type="Pfam" id="PF05523">
    <property type="entry name" value="FdtA"/>
    <property type="match status" value="1"/>
</dbReference>
<dbReference type="InterPro" id="IPR008894">
    <property type="entry name" value="QdtA_cupin_dom"/>
</dbReference>
<sequence>MLVVLASHAYDADDYIHDYDEFVLAVNASGKAEIA</sequence>
<dbReference type="Gene3D" id="2.60.120.10">
    <property type="entry name" value="Jelly Rolls"/>
    <property type="match status" value="1"/>
</dbReference>
<dbReference type="EMBL" id="CAEZTD010000123">
    <property type="protein sequence ID" value="CAB4570679.1"/>
    <property type="molecule type" value="Genomic_DNA"/>
</dbReference>
<gene>
    <name evidence="2" type="ORF">UFOPK1591_01282</name>
</gene>